<reference evidence="2 3" key="1">
    <citation type="submission" date="2019-07" db="EMBL/GenBank/DDBJ databases">
        <title>Paenibacillus thiaminolyticus NRRL B-4156.</title>
        <authorList>
            <person name="Hehnly C."/>
            <person name="Zhang L."/>
        </authorList>
    </citation>
    <scope>NUCLEOTIDE SEQUENCE [LARGE SCALE GENOMIC DNA]</scope>
    <source>
        <strain evidence="2 3">NRRL B-4156</strain>
    </source>
</reference>
<evidence type="ECO:0000313" key="3">
    <source>
        <dbReference type="Proteomes" id="UP000315377"/>
    </source>
</evidence>
<organism evidence="2 3">
    <name type="scientific">Paenibacillus thiaminolyticus</name>
    <name type="common">Bacillus thiaminolyticus</name>
    <dbReference type="NCBI Taxonomy" id="49283"/>
    <lineage>
        <taxon>Bacteria</taxon>
        <taxon>Bacillati</taxon>
        <taxon>Bacillota</taxon>
        <taxon>Bacilli</taxon>
        <taxon>Bacillales</taxon>
        <taxon>Paenibacillaceae</taxon>
        <taxon>Paenibacillus</taxon>
    </lineage>
</organism>
<evidence type="ECO:0000313" key="4">
    <source>
        <dbReference type="Proteomes" id="UP001209276"/>
    </source>
</evidence>
<dbReference type="SUPFAM" id="SSF53335">
    <property type="entry name" value="S-adenosyl-L-methionine-dependent methyltransferases"/>
    <property type="match status" value="1"/>
</dbReference>
<dbReference type="RefSeq" id="WP_087444880.1">
    <property type="nucleotide sequence ID" value="NZ_CABMNB010000047.1"/>
</dbReference>
<sequence>MSQAEVKLDLSRIVFIGRTFEEYVKMFDLSAEQMAEKRILDCPSGACSFTAVASRQGVDVTAADIAYYYAAEELERKGLQDIEHAMEHMEKAQANYIWDEYQSVAGLKRTRMQALRDCAADMKQAPERYVPAVLPELPFPDEAFDITLSAHFLFMYADRLDYDFHMRTIRELMRVTREEIRIFPLADLSNRKYEHAGPLLEYIDSQGWDAEEVRVPYRFQKNADTMLKLSRRA</sequence>
<name>A0AAP9DTM8_PANTH</name>
<dbReference type="Gene3D" id="3.40.50.150">
    <property type="entry name" value="Vaccinia Virus protein VP39"/>
    <property type="match status" value="1"/>
</dbReference>
<dbReference type="EMBL" id="JAMDMM010000021">
    <property type="protein sequence ID" value="MCY9607534.1"/>
    <property type="molecule type" value="Genomic_DNA"/>
</dbReference>
<reference evidence="1 4" key="2">
    <citation type="submission" date="2022-05" db="EMBL/GenBank/DDBJ databases">
        <title>Genome Sequencing of Bee-Associated Microbes.</title>
        <authorList>
            <person name="Dunlap C."/>
        </authorList>
    </citation>
    <scope>NUCLEOTIDE SEQUENCE [LARGE SCALE GENOMIC DNA]</scope>
    <source>
        <strain evidence="1 4">NRRL B-14613</strain>
    </source>
</reference>
<dbReference type="GeneID" id="76996466"/>
<keyword evidence="2" id="KW-0808">Transferase</keyword>
<keyword evidence="4" id="KW-1185">Reference proteome</keyword>
<dbReference type="EMBL" id="CP041405">
    <property type="protein sequence ID" value="QDM43947.1"/>
    <property type="molecule type" value="Genomic_DNA"/>
</dbReference>
<evidence type="ECO:0000313" key="2">
    <source>
        <dbReference type="EMBL" id="QDM43947.1"/>
    </source>
</evidence>
<gene>
    <name evidence="2" type="ORF">FLT43_10875</name>
    <name evidence="1" type="ORF">M5W83_10270</name>
</gene>
<keyword evidence="2" id="KW-0489">Methyltransferase</keyword>
<evidence type="ECO:0000313" key="1">
    <source>
        <dbReference type="EMBL" id="MCY9607534.1"/>
    </source>
</evidence>
<dbReference type="InterPro" id="IPR029063">
    <property type="entry name" value="SAM-dependent_MTases_sf"/>
</dbReference>
<dbReference type="AlphaFoldDB" id="A0AAP9DTM8"/>
<dbReference type="GO" id="GO:0008168">
    <property type="term" value="F:methyltransferase activity"/>
    <property type="evidence" value="ECO:0007669"/>
    <property type="project" value="UniProtKB-KW"/>
</dbReference>
<dbReference type="Proteomes" id="UP000315377">
    <property type="component" value="Chromosome"/>
</dbReference>
<proteinExistence type="predicted"/>
<dbReference type="Proteomes" id="UP001209276">
    <property type="component" value="Unassembled WGS sequence"/>
</dbReference>
<accession>A0AAP9DTM8</accession>
<protein>
    <submittedName>
        <fullName evidence="2">Class I SAM-dependent methyltransferase</fullName>
    </submittedName>
</protein>
<dbReference type="GO" id="GO:0032259">
    <property type="term" value="P:methylation"/>
    <property type="evidence" value="ECO:0007669"/>
    <property type="project" value="UniProtKB-KW"/>
</dbReference>